<protein>
    <submittedName>
        <fullName evidence="2">Uncharacterized protein</fullName>
    </submittedName>
</protein>
<evidence type="ECO:0000256" key="1">
    <source>
        <dbReference type="SAM" id="Phobius"/>
    </source>
</evidence>
<gene>
    <name evidence="2" type="ORF">ALE3EI_2296</name>
</gene>
<feature type="transmembrane region" description="Helical" evidence="1">
    <location>
        <begin position="7"/>
        <end position="34"/>
    </location>
</feature>
<accession>A0A7G8PWX2</accession>
<feature type="transmembrane region" description="Helical" evidence="1">
    <location>
        <begin position="91"/>
        <end position="111"/>
    </location>
</feature>
<dbReference type="AlphaFoldDB" id="A0A7G8PWX2"/>
<dbReference type="GO" id="GO:0005886">
    <property type="term" value="C:plasma membrane"/>
    <property type="evidence" value="ECO:0007669"/>
    <property type="project" value="UniProtKB-SubCell"/>
</dbReference>
<dbReference type="RefSeq" id="WP_186988822.1">
    <property type="nucleotide sequence ID" value="NZ_CP052909.1"/>
</dbReference>
<proteinExistence type="predicted"/>
<evidence type="ECO:0000313" key="2">
    <source>
        <dbReference type="EMBL" id="QNJ98838.1"/>
    </source>
</evidence>
<keyword evidence="1" id="KW-0472">Membrane</keyword>
<reference evidence="2 3" key="1">
    <citation type="submission" date="2020-04" db="EMBL/GenBank/DDBJ databases">
        <title>Genome sequence of Altibacter aquimarinus strain ALE3EI.</title>
        <authorList>
            <person name="Oh H.-M."/>
            <person name="Jang D."/>
        </authorList>
    </citation>
    <scope>NUCLEOTIDE SEQUENCE [LARGE SCALE GENOMIC DNA]</scope>
    <source>
        <strain evidence="2 3">ALE3EI</strain>
    </source>
</reference>
<feature type="transmembrane region" description="Helical" evidence="1">
    <location>
        <begin position="54"/>
        <end position="79"/>
    </location>
</feature>
<keyword evidence="1" id="KW-1133">Transmembrane helix</keyword>
<dbReference type="KEGG" id="alti:ALE3EI_2296"/>
<organism evidence="2 3">
    <name type="scientific">Constantimarinum furrinae</name>
    <dbReference type="NCBI Taxonomy" id="2562285"/>
    <lineage>
        <taxon>Bacteria</taxon>
        <taxon>Pseudomonadati</taxon>
        <taxon>Bacteroidota</taxon>
        <taxon>Flavobacteriia</taxon>
        <taxon>Flavobacteriales</taxon>
        <taxon>Flavobacteriaceae</taxon>
        <taxon>Altibacter/Constantimarinum group</taxon>
        <taxon>Constantimarinum</taxon>
    </lineage>
</organism>
<evidence type="ECO:0000313" key="3">
    <source>
        <dbReference type="Proteomes" id="UP000515514"/>
    </source>
</evidence>
<dbReference type="EMBL" id="CP052909">
    <property type="protein sequence ID" value="QNJ98838.1"/>
    <property type="molecule type" value="Genomic_DNA"/>
</dbReference>
<sequence length="123" mass="14041">MTRSKKICLGILTFLPIFCMMLYFVFFFFFFFGIYTSEKTGNTSEVSPVFFANFGLMFLFIILAVISGLAMMIYYIIHANSNPKFDSNQKLMWILILVLASGIGSIVYFFVEIVPKKTTAITS</sequence>
<name>A0A7G8PWX2_9FLAO</name>
<dbReference type="Proteomes" id="UP000515514">
    <property type="component" value="Chromosome"/>
</dbReference>
<keyword evidence="3" id="KW-1185">Reference proteome</keyword>
<keyword evidence="1" id="KW-0812">Transmembrane</keyword>